<proteinExistence type="predicted"/>
<sequence>MRKVIVQQFVTLDGVMQAPGDPNEFEYGGWQKPYTCEDHLSAIVEQAYEAEALLLGRKTYEGFAAAWPSMTGMQGLADRMNSMPKYVASKTLAQAEWNATLIRGDLAQEVAKLKEQPGRDLLVVGSGDLVQTLMKHRLVDEYRLWVYPVVLGRGERLFREGSERFDLRFVDAKTLSTGGAILTYRPAYD</sequence>
<dbReference type="InterPro" id="IPR002734">
    <property type="entry name" value="RibDG_C"/>
</dbReference>
<dbReference type="PANTHER" id="PTHR38011">
    <property type="entry name" value="DIHYDROFOLATE REDUCTASE FAMILY PROTEIN (AFU_ORTHOLOGUE AFUA_8G06820)"/>
    <property type="match status" value="1"/>
</dbReference>
<dbReference type="GO" id="GO:0008703">
    <property type="term" value="F:5-amino-6-(5-phosphoribosylamino)uracil reductase activity"/>
    <property type="evidence" value="ECO:0007669"/>
    <property type="project" value="InterPro"/>
</dbReference>
<dbReference type="Proteomes" id="UP000547209">
    <property type="component" value="Unassembled WGS sequence"/>
</dbReference>
<accession>A0A7X0VFD3</accession>
<evidence type="ECO:0000313" key="3">
    <source>
        <dbReference type="Proteomes" id="UP000547209"/>
    </source>
</evidence>
<keyword evidence="3" id="KW-1185">Reference proteome</keyword>
<dbReference type="InterPro" id="IPR050765">
    <property type="entry name" value="Riboflavin_Biosynth_HTPR"/>
</dbReference>
<dbReference type="PANTHER" id="PTHR38011:SF11">
    <property type="entry name" value="2,5-DIAMINO-6-RIBOSYLAMINO-4(3H)-PYRIMIDINONE 5'-PHOSPHATE REDUCTASE"/>
    <property type="match status" value="1"/>
</dbReference>
<dbReference type="Gene3D" id="3.40.430.10">
    <property type="entry name" value="Dihydrofolate Reductase, subunit A"/>
    <property type="match status" value="1"/>
</dbReference>
<dbReference type="EMBL" id="JACJVP010000024">
    <property type="protein sequence ID" value="MBB6671935.1"/>
    <property type="molecule type" value="Genomic_DNA"/>
</dbReference>
<dbReference type="SUPFAM" id="SSF53597">
    <property type="entry name" value="Dihydrofolate reductase-like"/>
    <property type="match status" value="1"/>
</dbReference>
<comment type="caution">
    <text evidence="2">The sequence shown here is derived from an EMBL/GenBank/DDBJ whole genome shotgun (WGS) entry which is preliminary data.</text>
</comment>
<organism evidence="2 3">
    <name type="scientific">Cohnella nanjingensis</name>
    <dbReference type="NCBI Taxonomy" id="1387779"/>
    <lineage>
        <taxon>Bacteria</taxon>
        <taxon>Bacillati</taxon>
        <taxon>Bacillota</taxon>
        <taxon>Bacilli</taxon>
        <taxon>Bacillales</taxon>
        <taxon>Paenibacillaceae</taxon>
        <taxon>Cohnella</taxon>
    </lineage>
</organism>
<gene>
    <name evidence="2" type="ORF">H7C19_14690</name>
</gene>
<dbReference type="InterPro" id="IPR024072">
    <property type="entry name" value="DHFR-like_dom_sf"/>
</dbReference>
<evidence type="ECO:0000313" key="2">
    <source>
        <dbReference type="EMBL" id="MBB6671935.1"/>
    </source>
</evidence>
<dbReference type="RefSeq" id="WP_185143411.1">
    <property type="nucleotide sequence ID" value="NZ_JACJVP010000024.1"/>
</dbReference>
<dbReference type="AlphaFoldDB" id="A0A7X0VFD3"/>
<reference evidence="2 3" key="1">
    <citation type="submission" date="2020-08" db="EMBL/GenBank/DDBJ databases">
        <title>Cohnella phylogeny.</title>
        <authorList>
            <person name="Dunlap C."/>
        </authorList>
    </citation>
    <scope>NUCLEOTIDE SEQUENCE [LARGE SCALE GENOMIC DNA]</scope>
    <source>
        <strain evidence="2 3">DSM 28246</strain>
    </source>
</reference>
<dbReference type="GO" id="GO:0009231">
    <property type="term" value="P:riboflavin biosynthetic process"/>
    <property type="evidence" value="ECO:0007669"/>
    <property type="project" value="InterPro"/>
</dbReference>
<dbReference type="Pfam" id="PF01872">
    <property type="entry name" value="RibD_C"/>
    <property type="match status" value="1"/>
</dbReference>
<protein>
    <submittedName>
        <fullName evidence="2">Dihydrofolate reductase family protein</fullName>
    </submittedName>
</protein>
<name>A0A7X0VFD3_9BACL</name>
<feature type="domain" description="Bacterial bifunctional deaminase-reductase C-terminal" evidence="1">
    <location>
        <begin position="2"/>
        <end position="178"/>
    </location>
</feature>
<evidence type="ECO:0000259" key="1">
    <source>
        <dbReference type="Pfam" id="PF01872"/>
    </source>
</evidence>